<dbReference type="EMBL" id="JAOB01000042">
    <property type="protein sequence ID" value="EUA42743.1"/>
    <property type="molecule type" value="Genomic_DNA"/>
</dbReference>
<organism evidence="1">
    <name type="scientific">Mycobacterium xenopi 4042</name>
    <dbReference type="NCBI Taxonomy" id="1299334"/>
    <lineage>
        <taxon>Bacteria</taxon>
        <taxon>Bacillati</taxon>
        <taxon>Actinomycetota</taxon>
        <taxon>Actinomycetes</taxon>
        <taxon>Mycobacteriales</taxon>
        <taxon>Mycobacteriaceae</taxon>
        <taxon>Mycobacterium</taxon>
    </lineage>
</organism>
<sequence>MADAVGASSAFFSTCGSSLSVRAAMMALPEVRTAVCSSPGTATSPSLVG</sequence>
<protein>
    <submittedName>
        <fullName evidence="1">Uncharacterized protein</fullName>
    </submittedName>
</protein>
<dbReference type="PATRIC" id="fig|1299334.3.peg.4755"/>
<evidence type="ECO:0000313" key="1">
    <source>
        <dbReference type="EMBL" id="EUA42743.1"/>
    </source>
</evidence>
<proteinExistence type="predicted"/>
<name>X8BHN8_MYCXE</name>
<gene>
    <name evidence="1" type="ORF">I553_6603</name>
</gene>
<comment type="caution">
    <text evidence="1">The sequence shown here is derived from an EMBL/GenBank/DDBJ whole genome shotgun (WGS) entry which is preliminary data.</text>
</comment>
<reference evidence="1" key="1">
    <citation type="submission" date="2014-01" db="EMBL/GenBank/DDBJ databases">
        <authorList>
            <person name="Brown-Elliot B."/>
            <person name="Wallace R."/>
            <person name="Lenaerts A."/>
            <person name="Ordway D."/>
            <person name="DeGroote M.A."/>
            <person name="Parker T."/>
            <person name="Sizemore C."/>
            <person name="Tallon L.J."/>
            <person name="Sadzewicz L.K."/>
            <person name="Sengamalay N."/>
            <person name="Fraser C.M."/>
            <person name="Hine E."/>
            <person name="Shefchek K.A."/>
            <person name="Das S.P."/>
            <person name="Tettelin H."/>
        </authorList>
    </citation>
    <scope>NUCLEOTIDE SEQUENCE [LARGE SCALE GENOMIC DNA]</scope>
    <source>
        <strain evidence="1">4042</strain>
    </source>
</reference>
<accession>X8BHN8</accession>
<dbReference type="AlphaFoldDB" id="X8BHN8"/>